<gene>
    <name evidence="2" type="ORF">DI53_3540</name>
</gene>
<accession>A0A0B8SZC5</accession>
<keyword evidence="1" id="KW-0732">Signal</keyword>
<evidence type="ECO:0000256" key="1">
    <source>
        <dbReference type="SAM" id="SignalP"/>
    </source>
</evidence>
<dbReference type="Proteomes" id="UP000031802">
    <property type="component" value="Unassembled WGS sequence"/>
</dbReference>
<dbReference type="eggNOG" id="COG0457">
    <property type="taxonomic scope" value="Bacteria"/>
</dbReference>
<protein>
    <submittedName>
        <fullName evidence="2">Tetratricopeptide TPR_2 repeat-containing protein</fullName>
    </submittedName>
</protein>
<dbReference type="Gene3D" id="1.25.40.10">
    <property type="entry name" value="Tetratricopeptide repeat domain"/>
    <property type="match status" value="2"/>
</dbReference>
<name>A0A0B8SZC5_9SPHI</name>
<dbReference type="SMART" id="SM00028">
    <property type="entry name" value="TPR"/>
    <property type="match status" value="4"/>
</dbReference>
<feature type="chain" id="PRO_5002125042" evidence="1">
    <location>
        <begin position="39"/>
        <end position="384"/>
    </location>
</feature>
<dbReference type="RefSeq" id="WP_241462464.1">
    <property type="nucleotide sequence ID" value="NZ_JJMU01000065.1"/>
</dbReference>
<dbReference type="STRING" id="1229276.DI53_3540"/>
<reference evidence="2 3" key="2">
    <citation type="journal article" date="2015" name="PLoS ONE">
        <title>Whole-Genome Optical Mapping and Finished Genome Sequence of Sphingobacterium deserti sp. nov., a New Species Isolated from the Western Desert of China.</title>
        <authorList>
            <person name="Teng C."/>
            <person name="Zhou Z."/>
            <person name="Molnar I."/>
            <person name="Li X."/>
            <person name="Tang R."/>
            <person name="Chen M."/>
            <person name="Wang L."/>
            <person name="Su S."/>
            <person name="Zhang W."/>
            <person name="Lin M."/>
        </authorList>
    </citation>
    <scope>NUCLEOTIDE SEQUENCE [LARGE SCALE GENOMIC DNA]</scope>
    <source>
        <strain evidence="3">ACCC05744</strain>
    </source>
</reference>
<feature type="signal peptide" evidence="1">
    <location>
        <begin position="1"/>
        <end position="38"/>
    </location>
</feature>
<evidence type="ECO:0000313" key="2">
    <source>
        <dbReference type="EMBL" id="KGE12801.1"/>
    </source>
</evidence>
<keyword evidence="3" id="KW-1185">Reference proteome</keyword>
<dbReference type="SUPFAM" id="SSF48452">
    <property type="entry name" value="TPR-like"/>
    <property type="match status" value="1"/>
</dbReference>
<comment type="caution">
    <text evidence="2">The sequence shown here is derived from an EMBL/GenBank/DDBJ whole genome shotgun (WGS) entry which is preliminary data.</text>
</comment>
<sequence length="384" mass="43606">MMNQTDRQIQMTTSNRKFSALHALVSGVLLCISANSVAQSNYKESSNSFAFYTQTGDLKNLESAKKFIDAAYQTRRDSTNTRVNVLRAMIYSSMAYADSARTIKNPTDPINITYNSLGKIKPRDVQNYAAEMKYVKQNLAAAHIANANKALAKQDYTAAYNSYLKVRDLNVTNYDVTYNLALLAVQTKQYDSAVGYYNQILKNDDPSADRYLELVNVYNQLGNKQAVLNTLQTARTKFPDNKRVLMRLIQEFAQNTEYKAIVPLVDEAIKYEPQNVELNYLAGYSNETVGNLEIAKKYYQQVLALNENNYESNLALGLIYLNDFLRDDNNDEAQYNAQNLLLKANEIRPYDVNALKSLSLYYEKSGDLAQLDRVKLLLNQLSNN</sequence>
<dbReference type="InterPro" id="IPR019734">
    <property type="entry name" value="TPR_rpt"/>
</dbReference>
<dbReference type="Pfam" id="PF13432">
    <property type="entry name" value="TPR_16"/>
    <property type="match status" value="1"/>
</dbReference>
<evidence type="ECO:0000313" key="3">
    <source>
        <dbReference type="Proteomes" id="UP000031802"/>
    </source>
</evidence>
<proteinExistence type="predicted"/>
<dbReference type="EMBL" id="JJMU01000065">
    <property type="protein sequence ID" value="KGE12801.1"/>
    <property type="molecule type" value="Genomic_DNA"/>
</dbReference>
<dbReference type="InterPro" id="IPR011990">
    <property type="entry name" value="TPR-like_helical_dom_sf"/>
</dbReference>
<organism evidence="2 3">
    <name type="scientific">Sphingobacterium deserti</name>
    <dbReference type="NCBI Taxonomy" id="1229276"/>
    <lineage>
        <taxon>Bacteria</taxon>
        <taxon>Pseudomonadati</taxon>
        <taxon>Bacteroidota</taxon>
        <taxon>Sphingobacteriia</taxon>
        <taxon>Sphingobacteriales</taxon>
        <taxon>Sphingobacteriaceae</taxon>
        <taxon>Sphingobacterium</taxon>
    </lineage>
</organism>
<dbReference type="PATRIC" id="fig|1229276.3.peg.3656"/>
<dbReference type="AlphaFoldDB" id="A0A0B8SZC5"/>
<reference evidence="3" key="1">
    <citation type="submission" date="2014-04" db="EMBL/GenBank/DDBJ databases">
        <title>Whole-Genome optical mapping and complete genome sequence of Sphingobacterium deserti sp. nov., a new spaces isolated from desert in the west of China.</title>
        <authorList>
            <person name="Teng C."/>
            <person name="Zhou Z."/>
            <person name="Li X."/>
            <person name="Chen M."/>
            <person name="Lin M."/>
            <person name="Wang L."/>
            <person name="Su S."/>
            <person name="Zhang C."/>
            <person name="Zhang W."/>
        </authorList>
    </citation>
    <scope>NUCLEOTIDE SEQUENCE [LARGE SCALE GENOMIC DNA]</scope>
    <source>
        <strain evidence="3">ACCC05744</strain>
    </source>
</reference>